<evidence type="ECO:0000313" key="2">
    <source>
        <dbReference type="Proteomes" id="UP000237271"/>
    </source>
</evidence>
<gene>
    <name evidence="1" type="ORF">PHPALM_29760</name>
</gene>
<sequence>MGGAPSCEDCREETVAGSGCGSDLEEETYLEDHLARAGLGHQNGVQSHHHALDWEDVPSVICLCFRTEVGRWDHGRVVDSSDRDRGRQNRVVDFSDRDHGRQNRVVGFSYQAHGRQSREVGFVDHPYPFSQDFQADDQDQDQVRSRCHCVEDCGYGSYEGHQVHDHPYHREDCLVLAPVHQVHDHPCLREDCPDRCESLLADHLALGS</sequence>
<comment type="caution">
    <text evidence="1">The sequence shown here is derived from an EMBL/GenBank/DDBJ whole genome shotgun (WGS) entry which is preliminary data.</text>
</comment>
<organism evidence="1 2">
    <name type="scientific">Phytophthora palmivora</name>
    <dbReference type="NCBI Taxonomy" id="4796"/>
    <lineage>
        <taxon>Eukaryota</taxon>
        <taxon>Sar</taxon>
        <taxon>Stramenopiles</taxon>
        <taxon>Oomycota</taxon>
        <taxon>Peronosporomycetes</taxon>
        <taxon>Peronosporales</taxon>
        <taxon>Peronosporaceae</taxon>
        <taxon>Phytophthora</taxon>
    </lineage>
</organism>
<dbReference type="Proteomes" id="UP000237271">
    <property type="component" value="Unassembled WGS sequence"/>
</dbReference>
<proteinExistence type="predicted"/>
<name>A0A2P4X6T8_9STRA</name>
<evidence type="ECO:0000313" key="1">
    <source>
        <dbReference type="EMBL" id="POM61250.1"/>
    </source>
</evidence>
<accession>A0A2P4X6T8</accession>
<dbReference type="EMBL" id="NCKW01016150">
    <property type="protein sequence ID" value="POM61250.1"/>
    <property type="molecule type" value="Genomic_DNA"/>
</dbReference>
<keyword evidence="2" id="KW-1185">Reference proteome</keyword>
<protein>
    <submittedName>
        <fullName evidence="1">Uncharacterized protein</fullName>
    </submittedName>
</protein>
<dbReference type="AlphaFoldDB" id="A0A2P4X6T8"/>
<reference evidence="1 2" key="1">
    <citation type="journal article" date="2017" name="Genome Biol. Evol.">
        <title>Phytophthora megakarya and P. palmivora, closely related causal agents of cacao black pod rot, underwent increases in genome sizes and gene numbers by different mechanisms.</title>
        <authorList>
            <person name="Ali S.S."/>
            <person name="Shao J."/>
            <person name="Lary D.J."/>
            <person name="Kronmiller B."/>
            <person name="Shen D."/>
            <person name="Strem M.D."/>
            <person name="Amoako-Attah I."/>
            <person name="Akrofi A.Y."/>
            <person name="Begoude B.A."/>
            <person name="Ten Hoopen G.M."/>
            <person name="Coulibaly K."/>
            <person name="Kebe B.I."/>
            <person name="Melnick R.L."/>
            <person name="Guiltinan M.J."/>
            <person name="Tyler B.M."/>
            <person name="Meinhardt L.W."/>
            <person name="Bailey B.A."/>
        </authorList>
    </citation>
    <scope>NUCLEOTIDE SEQUENCE [LARGE SCALE GENOMIC DNA]</scope>
    <source>
        <strain evidence="2">sbr112.9</strain>
    </source>
</reference>